<sequence length="95" mass="10558">MGVTARECDLRIEMISEGDSECGGWEESEMHKVSQIDASTFGKWQWEQCESGGEGEGECSDNRARLARENPNLSGKSCCDARVDKDHTQTVCVIR</sequence>
<protein>
    <submittedName>
        <fullName evidence="1">Uncharacterized protein</fullName>
    </submittedName>
</protein>
<reference evidence="1 2" key="1">
    <citation type="journal article" date="2022" name="bioRxiv">
        <title>Genomics of Preaxostyla Flagellates Illuminates Evolutionary Transitions and the Path Towards Mitochondrial Loss.</title>
        <authorList>
            <person name="Novak L.V.F."/>
            <person name="Treitli S.C."/>
            <person name="Pyrih J."/>
            <person name="Halakuc P."/>
            <person name="Pipaliya S.V."/>
            <person name="Vacek V."/>
            <person name="Brzon O."/>
            <person name="Soukal P."/>
            <person name="Eme L."/>
            <person name="Dacks J.B."/>
            <person name="Karnkowska A."/>
            <person name="Elias M."/>
            <person name="Hampl V."/>
        </authorList>
    </citation>
    <scope>NUCLEOTIDE SEQUENCE [LARGE SCALE GENOMIC DNA]</scope>
    <source>
        <strain evidence="1">NAU3</strain>
        <tissue evidence="1">Gut</tissue>
    </source>
</reference>
<evidence type="ECO:0000313" key="2">
    <source>
        <dbReference type="Proteomes" id="UP001281761"/>
    </source>
</evidence>
<organism evidence="1 2">
    <name type="scientific">Blattamonas nauphoetae</name>
    <dbReference type="NCBI Taxonomy" id="2049346"/>
    <lineage>
        <taxon>Eukaryota</taxon>
        <taxon>Metamonada</taxon>
        <taxon>Preaxostyla</taxon>
        <taxon>Oxymonadida</taxon>
        <taxon>Blattamonas</taxon>
    </lineage>
</organism>
<gene>
    <name evidence="1" type="ORF">BLNAU_19119</name>
</gene>
<dbReference type="Proteomes" id="UP001281761">
    <property type="component" value="Unassembled WGS sequence"/>
</dbReference>
<proteinExistence type="predicted"/>
<evidence type="ECO:0000313" key="1">
    <source>
        <dbReference type="EMBL" id="KAK2945975.1"/>
    </source>
</evidence>
<dbReference type="EMBL" id="JARBJD010000242">
    <property type="protein sequence ID" value="KAK2945975.1"/>
    <property type="molecule type" value="Genomic_DNA"/>
</dbReference>
<keyword evidence="2" id="KW-1185">Reference proteome</keyword>
<name>A0ABQ9X2P1_9EUKA</name>
<accession>A0ABQ9X2P1</accession>
<comment type="caution">
    <text evidence="1">The sequence shown here is derived from an EMBL/GenBank/DDBJ whole genome shotgun (WGS) entry which is preliminary data.</text>
</comment>